<reference evidence="2" key="1">
    <citation type="submission" date="2019-10" db="EMBL/GenBank/DDBJ databases">
        <authorList>
            <consortium name="DOE Joint Genome Institute"/>
            <person name="Kuo A."/>
            <person name="Miyauchi S."/>
            <person name="Kiss E."/>
            <person name="Drula E."/>
            <person name="Kohler A."/>
            <person name="Sanchez-Garcia M."/>
            <person name="Andreopoulos B."/>
            <person name="Barry K.W."/>
            <person name="Bonito G."/>
            <person name="Buee M."/>
            <person name="Carver A."/>
            <person name="Chen C."/>
            <person name="Cichocki N."/>
            <person name="Clum A."/>
            <person name="Culley D."/>
            <person name="Crous P.W."/>
            <person name="Fauchery L."/>
            <person name="Girlanda M."/>
            <person name="Hayes R."/>
            <person name="Keri Z."/>
            <person name="LaButti K."/>
            <person name="Lipzen A."/>
            <person name="Lombard V."/>
            <person name="Magnuson J."/>
            <person name="Maillard F."/>
            <person name="Morin E."/>
            <person name="Murat C."/>
            <person name="Nolan M."/>
            <person name="Ohm R."/>
            <person name="Pangilinan J."/>
            <person name="Pereira M."/>
            <person name="Perotto S."/>
            <person name="Peter M."/>
            <person name="Riley R."/>
            <person name="Sitrit Y."/>
            <person name="Stielow B."/>
            <person name="Szollosi G."/>
            <person name="Zifcakova L."/>
            <person name="Stursova M."/>
            <person name="Spatafora J.W."/>
            <person name="Tedersoo L."/>
            <person name="Vaario L.-M."/>
            <person name="Yamada A."/>
            <person name="Yan M."/>
            <person name="Wang P."/>
            <person name="Xu J."/>
            <person name="Bruns T."/>
            <person name="Baldrian P."/>
            <person name="Vilgalys R."/>
            <person name="Henrissat B."/>
            <person name="Grigoriev I.V."/>
            <person name="Hibbett D."/>
            <person name="Nagy L.G."/>
            <person name="Martin F.M."/>
        </authorList>
    </citation>
    <scope>NUCLEOTIDE SEQUENCE</scope>
    <source>
        <strain evidence="2">Prilba</strain>
    </source>
</reference>
<proteinExistence type="predicted"/>
<dbReference type="AlphaFoldDB" id="A0A9P5JVP8"/>
<gene>
    <name evidence="2" type="ORF">DFH94DRAFT_786075</name>
</gene>
<comment type="caution">
    <text evidence="2">The sequence shown here is derived from an EMBL/GenBank/DDBJ whole genome shotgun (WGS) entry which is preliminary data.</text>
</comment>
<organism evidence="2 3">
    <name type="scientific">Russula ochroleuca</name>
    <dbReference type="NCBI Taxonomy" id="152965"/>
    <lineage>
        <taxon>Eukaryota</taxon>
        <taxon>Fungi</taxon>
        <taxon>Dikarya</taxon>
        <taxon>Basidiomycota</taxon>
        <taxon>Agaricomycotina</taxon>
        <taxon>Agaricomycetes</taxon>
        <taxon>Russulales</taxon>
        <taxon>Russulaceae</taxon>
        <taxon>Russula</taxon>
    </lineage>
</organism>
<dbReference type="Proteomes" id="UP000759537">
    <property type="component" value="Unassembled WGS sequence"/>
</dbReference>
<reference evidence="2" key="2">
    <citation type="journal article" date="2020" name="Nat. Commun.">
        <title>Large-scale genome sequencing of mycorrhizal fungi provides insights into the early evolution of symbiotic traits.</title>
        <authorList>
            <person name="Miyauchi S."/>
            <person name="Kiss E."/>
            <person name="Kuo A."/>
            <person name="Drula E."/>
            <person name="Kohler A."/>
            <person name="Sanchez-Garcia M."/>
            <person name="Morin E."/>
            <person name="Andreopoulos B."/>
            <person name="Barry K.W."/>
            <person name="Bonito G."/>
            <person name="Buee M."/>
            <person name="Carver A."/>
            <person name="Chen C."/>
            <person name="Cichocki N."/>
            <person name="Clum A."/>
            <person name="Culley D."/>
            <person name="Crous P.W."/>
            <person name="Fauchery L."/>
            <person name="Girlanda M."/>
            <person name="Hayes R.D."/>
            <person name="Keri Z."/>
            <person name="LaButti K."/>
            <person name="Lipzen A."/>
            <person name="Lombard V."/>
            <person name="Magnuson J."/>
            <person name="Maillard F."/>
            <person name="Murat C."/>
            <person name="Nolan M."/>
            <person name="Ohm R.A."/>
            <person name="Pangilinan J."/>
            <person name="Pereira M.F."/>
            <person name="Perotto S."/>
            <person name="Peter M."/>
            <person name="Pfister S."/>
            <person name="Riley R."/>
            <person name="Sitrit Y."/>
            <person name="Stielow J.B."/>
            <person name="Szollosi G."/>
            <person name="Zifcakova L."/>
            <person name="Stursova M."/>
            <person name="Spatafora J.W."/>
            <person name="Tedersoo L."/>
            <person name="Vaario L.M."/>
            <person name="Yamada A."/>
            <person name="Yan M."/>
            <person name="Wang P."/>
            <person name="Xu J."/>
            <person name="Bruns T."/>
            <person name="Baldrian P."/>
            <person name="Vilgalys R."/>
            <person name="Dunand C."/>
            <person name="Henrissat B."/>
            <person name="Grigoriev I.V."/>
            <person name="Hibbett D."/>
            <person name="Nagy L.G."/>
            <person name="Martin F.M."/>
        </authorList>
    </citation>
    <scope>NUCLEOTIDE SEQUENCE</scope>
    <source>
        <strain evidence="2">Prilba</strain>
    </source>
</reference>
<sequence length="237" mass="26192">MVLGNACRIAGPRTARLNCEARLLCSTLQLQPLAPALSHNGYKDNLQFPVKPTPLRRLIVLSSSTSTCSYFGYYKYPTLSRLFLSSFPFLPHPFPFHPPFPIPILSAGSNQLDAGRLSPSPVPWPHTFFNQWTSLKPTTRTSSPLAFAVSSLGQRAGAPPSPNSAQPFHRRRGQLLVMKTSSVSRNQPFPPPFGRPSFSPRNSGVTLHVPRGGKSLHPRFAARQPRTMPSLSFHDRN</sequence>
<name>A0A9P5JVP8_9AGAM</name>
<protein>
    <submittedName>
        <fullName evidence="2">Uncharacterized protein</fullName>
    </submittedName>
</protein>
<evidence type="ECO:0000313" key="3">
    <source>
        <dbReference type="Proteomes" id="UP000759537"/>
    </source>
</evidence>
<dbReference type="EMBL" id="WHVB01000060">
    <property type="protein sequence ID" value="KAF8463938.1"/>
    <property type="molecule type" value="Genomic_DNA"/>
</dbReference>
<evidence type="ECO:0000313" key="2">
    <source>
        <dbReference type="EMBL" id="KAF8463938.1"/>
    </source>
</evidence>
<accession>A0A9P5JVP8</accession>
<evidence type="ECO:0000256" key="1">
    <source>
        <dbReference type="SAM" id="MobiDB-lite"/>
    </source>
</evidence>
<keyword evidence="3" id="KW-1185">Reference proteome</keyword>
<feature type="region of interest" description="Disordered" evidence="1">
    <location>
        <begin position="182"/>
        <end position="237"/>
    </location>
</feature>